<feature type="region of interest" description="Disordered" evidence="1">
    <location>
        <begin position="53"/>
        <end position="206"/>
    </location>
</feature>
<evidence type="ECO:0000313" key="3">
    <source>
        <dbReference type="Proteomes" id="UP000199727"/>
    </source>
</evidence>
<dbReference type="Proteomes" id="UP000199727">
    <property type="component" value="Unassembled WGS sequence"/>
</dbReference>
<dbReference type="EMBL" id="AMKT01000067">
    <property type="protein sequence ID" value="OXG16728.1"/>
    <property type="molecule type" value="Genomic_DNA"/>
</dbReference>
<evidence type="ECO:0000313" key="2">
    <source>
        <dbReference type="EMBL" id="OXG16728.1"/>
    </source>
</evidence>
<name>A0A854Q800_CRYNE</name>
<accession>A0A854Q800</accession>
<dbReference type="OrthoDB" id="2576283at2759"/>
<comment type="caution">
    <text evidence="2">The sequence shown here is derived from an EMBL/GenBank/DDBJ whole genome shotgun (WGS) entry which is preliminary data.</text>
</comment>
<proteinExistence type="predicted"/>
<reference evidence="2 3" key="1">
    <citation type="submission" date="2017-06" db="EMBL/GenBank/DDBJ databases">
        <title>Global population genomics of the pathogenic fungus Cryptococcus neoformans var. grubii.</title>
        <authorList>
            <person name="Cuomo C."/>
            <person name="Litvintseva A."/>
            <person name="Chen Y."/>
            <person name="Young S."/>
            <person name="Zeng Q."/>
            <person name="Chapman S."/>
            <person name="Gujja S."/>
            <person name="Saif S."/>
            <person name="Birren B."/>
        </authorList>
    </citation>
    <scope>NUCLEOTIDE SEQUENCE [LARGE SCALE GENOMIC DNA]</scope>
    <source>
        <strain evidence="2 3">Tu259-1</strain>
    </source>
</reference>
<protein>
    <submittedName>
        <fullName evidence="2">Uncharacterized protein</fullName>
    </submittedName>
</protein>
<sequence>MSGFLSGEYYGMPSTTKARSIYVSVSYEFDPVYSYIKDYESLDISLTDRMNGSMPRGETGIRLSEDGPPTHSFITNNVSTDSLPSHALSDLPDLSHQDEPSSASPIGDDSDGTGAGFGSMPITRFSTGSSSFPNFNSNLNSNAKANPSRDEKAGNKGRRSTKSVGASQMKNDGAGDVSVSEDEYEDNSNEEGGKFSIGDDEEGWNR</sequence>
<feature type="compositionally biased region" description="Polar residues" evidence="1">
    <location>
        <begin position="72"/>
        <end position="83"/>
    </location>
</feature>
<feature type="compositionally biased region" description="Acidic residues" evidence="1">
    <location>
        <begin position="179"/>
        <end position="189"/>
    </location>
</feature>
<feature type="compositionally biased region" description="Low complexity" evidence="1">
    <location>
        <begin position="129"/>
        <end position="146"/>
    </location>
</feature>
<dbReference type="AlphaFoldDB" id="A0A854Q800"/>
<organism evidence="2 3">
    <name type="scientific">Cryptococcus neoformans Tu259-1</name>
    <dbReference type="NCBI Taxonomy" id="1230072"/>
    <lineage>
        <taxon>Eukaryota</taxon>
        <taxon>Fungi</taxon>
        <taxon>Dikarya</taxon>
        <taxon>Basidiomycota</taxon>
        <taxon>Agaricomycotina</taxon>
        <taxon>Tremellomycetes</taxon>
        <taxon>Tremellales</taxon>
        <taxon>Cryptococcaceae</taxon>
        <taxon>Cryptococcus</taxon>
        <taxon>Cryptococcus neoformans species complex</taxon>
    </lineage>
</organism>
<gene>
    <name evidence="2" type="ORF">C361_05099</name>
</gene>
<evidence type="ECO:0000256" key="1">
    <source>
        <dbReference type="SAM" id="MobiDB-lite"/>
    </source>
</evidence>